<sequence>MKIFKCKPLGLLTHAKCLSFVSFIMVYGSLYAQDPWKITVNKVDSTKYYGVTVANGILGLVSSLQPLQTSHTVLAGCYDKFGRGDVSNFLSGFNFLNTSLLIDNQKIRYGNISHYVQELDMKNAVFNAHFDYHGEANVSYSFASLRQLPYCALLTVTITPLKDIKVKVVNTQALPDGFHDNKVFHEELHVGHAVTNLMTTEALSPTGKLKMGACSTFLFPSELGQSVAVQQEKGEGQNSYFVKQLKKGQTYRFAVVGSTLSSAQCSDPINEVKRLVIYCQMEGVRKLLNTHYSLWRNLWESDIQIEGDPQAQQDVNSMMYHLYSFLREGSNLSISPMGLSGLGYNGHIFWDADTWMFPALLLLHPELAQSMINYRYDHLEAARKNAFEHGYRGAQFVWESADTGFEDTPVFAMTGPFEHSVTGCVGFAAWQYYCVTHDKVWLKEKGFPLLKETADFWLSRVVPGEDGYEHIPNVVAADEWAENVDDDAFTNGIAKMNLICAAKAARVLNFPIDREWERVASKIKFWKIDSGVTREYSTYNGGNIKQCDVNLLAFPLKFVTNKVDISHDLEYYSRKVPNEGTPAMTQAIFTILYSRLGYQKRAWDYFQDSYIPNLLPPFRVIAETKNGTNPYFATGAGGILQSVIMGFGGIDISYDGGISQVHSVLPKHWKKLTLTSIGVERKTYTVGK</sequence>
<dbReference type="InterPro" id="IPR011013">
    <property type="entry name" value="Gal_mutarotase_sf_dom"/>
</dbReference>
<proteinExistence type="predicted"/>
<dbReference type="PANTHER" id="PTHR11051:SF8">
    <property type="entry name" value="PROTEIN-GLUCOSYLGALACTOSYLHYDROXYLYSINE GLUCOSIDASE"/>
    <property type="match status" value="1"/>
</dbReference>
<dbReference type="SUPFAM" id="SSF48208">
    <property type="entry name" value="Six-hairpin glycosidases"/>
    <property type="match status" value="1"/>
</dbReference>
<dbReference type="Gene3D" id="1.50.10.10">
    <property type="match status" value="1"/>
</dbReference>
<dbReference type="InterPro" id="IPR037018">
    <property type="entry name" value="GH65_N"/>
</dbReference>
<feature type="domain" description="Glycoside hydrolase family 65 central catalytic" evidence="1">
    <location>
        <begin position="319"/>
        <end position="510"/>
    </location>
</feature>
<dbReference type="Gene3D" id="2.70.98.40">
    <property type="entry name" value="Glycoside hydrolase, family 65, N-terminal domain"/>
    <property type="match status" value="1"/>
</dbReference>
<name>A0ABT1C1A0_9BACT</name>
<dbReference type="GO" id="GO:0016787">
    <property type="term" value="F:hydrolase activity"/>
    <property type="evidence" value="ECO:0007669"/>
    <property type="project" value="UniProtKB-KW"/>
</dbReference>
<gene>
    <name evidence="3" type="ORF">NG821_11210</name>
</gene>
<dbReference type="InterPro" id="IPR005195">
    <property type="entry name" value="Glyco_hydro_65_M"/>
</dbReference>
<dbReference type="Proteomes" id="UP001204015">
    <property type="component" value="Unassembled WGS sequence"/>
</dbReference>
<dbReference type="Pfam" id="PF03636">
    <property type="entry name" value="Glyco_hydro_65N"/>
    <property type="match status" value="1"/>
</dbReference>
<dbReference type="InterPro" id="IPR005196">
    <property type="entry name" value="Glyco_hydro_65_N"/>
</dbReference>
<evidence type="ECO:0000313" key="4">
    <source>
        <dbReference type="Proteomes" id="UP001204015"/>
    </source>
</evidence>
<reference evidence="3 4" key="1">
    <citation type="submission" date="2022-06" db="EMBL/GenBank/DDBJ databases">
        <title>A taxonomic note on the genus Prevotella: Description of four novel genera and emended description of the genera Hallella and Xylanibacter.</title>
        <authorList>
            <person name="Hitch T.C.A."/>
        </authorList>
    </citation>
    <scope>NUCLEOTIDE SEQUENCE [LARGE SCALE GENOMIC DNA]</scope>
    <source>
        <strain evidence="3 4">DSM 100619</strain>
    </source>
</reference>
<dbReference type="SUPFAM" id="SSF74650">
    <property type="entry name" value="Galactose mutarotase-like"/>
    <property type="match status" value="1"/>
</dbReference>
<dbReference type="RefSeq" id="WP_252761753.1">
    <property type="nucleotide sequence ID" value="NZ_JAMXLY010000054.1"/>
</dbReference>
<keyword evidence="3" id="KW-0378">Hydrolase</keyword>
<evidence type="ECO:0000259" key="1">
    <source>
        <dbReference type="Pfam" id="PF03632"/>
    </source>
</evidence>
<dbReference type="PANTHER" id="PTHR11051">
    <property type="entry name" value="GLYCOSYL HYDROLASE-RELATED"/>
    <property type="match status" value="1"/>
</dbReference>
<evidence type="ECO:0000313" key="3">
    <source>
        <dbReference type="EMBL" id="MCO6026398.1"/>
    </source>
</evidence>
<feature type="domain" description="Glycoside hydrolase family 65 N-terminal" evidence="2">
    <location>
        <begin position="52"/>
        <end position="182"/>
    </location>
</feature>
<dbReference type="EMBL" id="JAMXLY010000054">
    <property type="protein sequence ID" value="MCO6026398.1"/>
    <property type="molecule type" value="Genomic_DNA"/>
</dbReference>
<keyword evidence="4" id="KW-1185">Reference proteome</keyword>
<protein>
    <submittedName>
        <fullName evidence="3">Glycoside hydrolase family 65 protein</fullName>
    </submittedName>
</protein>
<dbReference type="InterPro" id="IPR008928">
    <property type="entry name" value="6-hairpin_glycosidase_sf"/>
</dbReference>
<dbReference type="InterPro" id="IPR012341">
    <property type="entry name" value="6hp_glycosidase-like_sf"/>
</dbReference>
<dbReference type="Pfam" id="PF03632">
    <property type="entry name" value="Glyco_hydro_65m"/>
    <property type="match status" value="1"/>
</dbReference>
<comment type="caution">
    <text evidence="3">The sequence shown here is derived from an EMBL/GenBank/DDBJ whole genome shotgun (WGS) entry which is preliminary data.</text>
</comment>
<evidence type="ECO:0000259" key="2">
    <source>
        <dbReference type="Pfam" id="PF03636"/>
    </source>
</evidence>
<organism evidence="3 4">
    <name type="scientific">Segatella cerevisiae</name>
    <dbReference type="NCBI Taxonomy" id="2053716"/>
    <lineage>
        <taxon>Bacteria</taxon>
        <taxon>Pseudomonadati</taxon>
        <taxon>Bacteroidota</taxon>
        <taxon>Bacteroidia</taxon>
        <taxon>Bacteroidales</taxon>
        <taxon>Prevotellaceae</taxon>
        <taxon>Segatella</taxon>
    </lineage>
</organism>
<accession>A0ABT1C1A0</accession>